<feature type="chain" id="PRO_5040552257" description="Phosphatidylserine decarboxylase beta chain" evidence="13">
    <location>
        <begin position="1"/>
        <end position="440"/>
    </location>
</feature>
<gene>
    <name evidence="15" type="primary">EOG090X05NI</name>
</gene>
<dbReference type="GO" id="GO:0004609">
    <property type="term" value="F:phosphatidylserine decarboxylase activity"/>
    <property type="evidence" value="ECO:0007669"/>
    <property type="project" value="UniProtKB-UniRule"/>
</dbReference>
<protein>
    <recommendedName>
        <fullName evidence="13">Phosphatidylserine decarboxylase proenzyme, mitochondrial</fullName>
        <ecNumber evidence="13">4.1.1.65</ecNumber>
    </recommendedName>
    <component>
        <recommendedName>
            <fullName evidence="13">Phosphatidylserine decarboxylase beta chain</fullName>
        </recommendedName>
    </component>
    <component>
        <recommendedName>
            <fullName evidence="13">Phosphatidylserine decarboxylase alpha chain</fullName>
        </recommendedName>
    </component>
</protein>
<dbReference type="InterPro" id="IPR033177">
    <property type="entry name" value="PSD-B"/>
</dbReference>
<evidence type="ECO:0000256" key="9">
    <source>
        <dbReference type="ARBA" id="ARBA00023239"/>
    </source>
</evidence>
<evidence type="ECO:0000256" key="7">
    <source>
        <dbReference type="ARBA" id="ARBA00023136"/>
    </source>
</evidence>
<evidence type="ECO:0000256" key="13">
    <source>
        <dbReference type="HAMAP-Rule" id="MF_03208"/>
    </source>
</evidence>
<feature type="site" description="Cleavage (non-hydrolytic); by autocatalysis" evidence="13">
    <location>
        <begin position="440"/>
        <end position="441"/>
    </location>
</feature>
<dbReference type="InterPro" id="IPR003817">
    <property type="entry name" value="PS_Dcarbxylase"/>
</dbReference>
<feature type="modified residue" description="Pyruvic acid (Ser); by autocatalysis" evidence="13">
    <location>
        <position position="441"/>
    </location>
</feature>
<evidence type="ECO:0000256" key="6">
    <source>
        <dbReference type="ARBA" id="ARBA00023098"/>
    </source>
</evidence>
<keyword evidence="10 13" id="KW-1208">Phospholipid metabolism</keyword>
<dbReference type="PANTHER" id="PTHR10067">
    <property type="entry name" value="PHOSPHATIDYLSERINE DECARBOXYLASE"/>
    <property type="match status" value="1"/>
</dbReference>
<feature type="active site" description="Charge relay system; for autoendoproteolytic cleavage activity" evidence="13">
    <location>
        <position position="441"/>
    </location>
</feature>
<keyword evidence="4 13" id="KW-0210">Decarboxylase</keyword>
<evidence type="ECO:0000313" key="15">
    <source>
        <dbReference type="EMBL" id="CAG4642493.1"/>
    </source>
</evidence>
<dbReference type="PANTHER" id="PTHR10067:SF6">
    <property type="entry name" value="PHOSPHATIDYLSERINE DECARBOXYLASE PROENZYME, MITOCHONDRIAL"/>
    <property type="match status" value="1"/>
</dbReference>
<evidence type="ECO:0000256" key="4">
    <source>
        <dbReference type="ARBA" id="ARBA00022793"/>
    </source>
</evidence>
<evidence type="ECO:0000256" key="10">
    <source>
        <dbReference type="ARBA" id="ARBA00023264"/>
    </source>
</evidence>
<comment type="pathway">
    <text evidence="13">Phospholipid metabolism; phosphatidylethanolamine biosynthesis; phosphatidylethanolamine from CDP-diacylglycerol: step 2/2.</text>
</comment>
<dbReference type="NCBIfam" id="TIGR00163">
    <property type="entry name" value="PS_decarb"/>
    <property type="match status" value="1"/>
</dbReference>
<feature type="active site" description="Charge relay system; for autoendoproteolytic cleavage activity" evidence="13">
    <location>
        <position position="257"/>
    </location>
</feature>
<dbReference type="AlphaFoldDB" id="A0A9N6ZFA5"/>
<evidence type="ECO:0000256" key="11">
    <source>
        <dbReference type="ARBA" id="ARBA00023317"/>
    </source>
</evidence>
<feature type="topological domain" description="Mitochondrial matrix" evidence="13">
    <location>
        <begin position="1"/>
        <end position="134"/>
    </location>
</feature>
<comment type="function">
    <text evidence="12">Catalyzes the formation of phosphatidylethanolamine (PtdEtn) from phosphatidylserine (PtdSer). Plays a central role in phospholipid metabolism and in the interorganelle trafficking of phosphatidylserine. May be involved in lipid droplet biogenesis at the endoplasmic reticulum membrane.</text>
</comment>
<dbReference type="Pfam" id="PF02666">
    <property type="entry name" value="PS_Dcarbxylase"/>
    <property type="match status" value="1"/>
</dbReference>
<comment type="catalytic activity">
    <reaction evidence="13">
        <text>a 1,2-diacyl-sn-glycero-3-phospho-L-serine + H(+) = a 1,2-diacyl-sn-glycero-3-phosphoethanolamine + CO2</text>
        <dbReference type="Rhea" id="RHEA:20828"/>
        <dbReference type="ChEBI" id="CHEBI:15378"/>
        <dbReference type="ChEBI" id="CHEBI:16526"/>
        <dbReference type="ChEBI" id="CHEBI:57262"/>
        <dbReference type="ChEBI" id="CHEBI:64612"/>
        <dbReference type="EC" id="4.1.1.65"/>
    </reaction>
</comment>
<keyword evidence="8 13" id="KW-0594">Phospholipid biosynthesis</keyword>
<dbReference type="EC" id="4.1.1.65" evidence="13"/>
<reference evidence="15" key="1">
    <citation type="submission" date="2021-04" db="EMBL/GenBank/DDBJ databases">
        <authorList>
            <person name="Cornetti L."/>
        </authorList>
    </citation>
    <scope>NUCLEOTIDE SEQUENCE</scope>
</reference>
<organism evidence="15">
    <name type="scientific">Evadne anonyx</name>
    <dbReference type="NCBI Taxonomy" id="141404"/>
    <lineage>
        <taxon>Eukaryota</taxon>
        <taxon>Metazoa</taxon>
        <taxon>Ecdysozoa</taxon>
        <taxon>Arthropoda</taxon>
        <taxon>Crustacea</taxon>
        <taxon>Branchiopoda</taxon>
        <taxon>Diplostraca</taxon>
        <taxon>Cladocera</taxon>
        <taxon>Onychopoda</taxon>
        <taxon>Podonidae</taxon>
        <taxon>Evadne</taxon>
    </lineage>
</organism>
<comment type="subcellular location">
    <molecule>Phosphatidylserine decarboxylase beta chain</molecule>
    <subcellularLocation>
        <location evidence="13">Mitochondrion inner membrane</location>
        <topology evidence="13">Single-pass membrane protein</topology>
        <orientation evidence="13">Intermembrane side</orientation>
    </subcellularLocation>
</comment>
<evidence type="ECO:0000256" key="1">
    <source>
        <dbReference type="ARBA" id="ARBA00005189"/>
    </source>
</evidence>
<feature type="region of interest" description="Disordered" evidence="14">
    <location>
        <begin position="73"/>
        <end position="124"/>
    </location>
</feature>
<dbReference type="InterPro" id="IPR033661">
    <property type="entry name" value="PSD_type1_euk"/>
</dbReference>
<feature type="active site" description="Charge relay system; for autoendoproteolytic cleavage activity" evidence="13">
    <location>
        <position position="331"/>
    </location>
</feature>
<evidence type="ECO:0000256" key="2">
    <source>
        <dbReference type="ARBA" id="ARBA00022516"/>
    </source>
</evidence>
<comment type="cofactor">
    <cofactor evidence="13">
        <name>pyruvate</name>
        <dbReference type="ChEBI" id="CHEBI:15361"/>
    </cofactor>
    <text evidence="13">Binds 1 pyruvoyl group covalently per subunit.</text>
</comment>
<keyword evidence="13" id="KW-0496">Mitochondrion</keyword>
<keyword evidence="11 13" id="KW-0670">Pyruvate</keyword>
<keyword evidence="2 13" id="KW-0444">Lipid biosynthesis</keyword>
<keyword evidence="13" id="KW-0999">Mitochondrion inner membrane</keyword>
<keyword evidence="13" id="KW-0865">Zymogen</keyword>
<comment type="pathway">
    <text evidence="1">Lipid metabolism.</text>
</comment>
<keyword evidence="7 13" id="KW-0472">Membrane</keyword>
<accession>A0A9N6ZFA5</accession>
<evidence type="ECO:0000256" key="12">
    <source>
        <dbReference type="ARBA" id="ARBA00045136"/>
    </source>
</evidence>
<keyword evidence="9 13" id="KW-0456">Lyase</keyword>
<sequence length="473" mass="53545">MSAPLRHIIGFKFFKINYRPSIPYQKTLVRQWTSHYIPAQKQNLIYGSTGSPLLRPLFRSSVTCSSRRSSSIIRSTSSTSSSSSSSSSSTSTANTTTITTTTTSTTDANANTTSSSSSSSTPRNHSRWRRLWRPFIWLQFTFGFGFLAIALKNYKRQKTHPAQSPELIVKDWEMLYFRVIPLRAISRAWGWLTNCQLPTWARQPILGLYARTFKCNLDEALDSNLENYPCLAEFFRRKLKEHVRPIDHSSCVVSPSDGTVLNFGRVTAGMMEQVKGVSYSLNEFLGPAYWKNGVQVQSEPVEFEKSLLLNKDTDLYHCVIYLAPGDYHCFHSPVEWTVNFRRHFPGELFSVNPSVAKWVAGLFSLNERAVYVGEWEHGFFSMTPVGATNVGSIRVYDDEDLVTNCTKRNLPLSYYDRCMGPGNQSIPLKKGEIFGEFNLGSTIVLIFEAPKDFEFNINPGDTIRMGQGLNRPL</sequence>
<keyword evidence="3 13" id="KW-0812">Transmembrane</keyword>
<comment type="PTM">
    <text evidence="13">Is synthesized initially as an inactive proenzyme. Formation of the active enzyme involves a self-maturation process in which the active site pyruvoyl group is generated from an internal serine residue via an autocatalytic post-translational modification. Two non-identical subunits are generated from the proenzyme in this reaction, and the pyruvate is formed at the N-terminus of the alpha chain, which is derived from the carboxyl end of the proenzyme. The autoendoproteolytic cleavage occurs by a canonical serine protease mechanism, in which the side chain hydroxyl group of the serine supplies its oxygen atom to form the C-terminus of the beta chain, while the remainder of the serine residue undergoes an oxidative deamination to produce ammonia and the pyruvoyl prosthetic group on the alpha chain. During this reaction, the Ser that is part of the protease active site of the proenzyme becomes the pyruvoyl prosthetic group, which constitutes an essential element of the active site of the mature decarboxylase.</text>
</comment>
<comment type="subcellular location">
    <molecule>Phosphatidylserine decarboxylase alpha chain</molecule>
    <subcellularLocation>
        <location evidence="13">Mitochondrion inner membrane</location>
        <topology evidence="13">Peripheral membrane protein</topology>
        <orientation evidence="13">Intermembrane side</orientation>
    </subcellularLocation>
    <text evidence="13">Anchored to the mitochondrial inner membrane through its interaction with the integral membrane beta chain.</text>
</comment>
<keyword evidence="5 13" id="KW-1133">Transmembrane helix</keyword>
<evidence type="ECO:0000256" key="14">
    <source>
        <dbReference type="SAM" id="MobiDB-lite"/>
    </source>
</evidence>
<evidence type="ECO:0000256" key="5">
    <source>
        <dbReference type="ARBA" id="ARBA00022989"/>
    </source>
</evidence>
<comment type="subunit">
    <text evidence="13">Heterodimer of a large membrane-associated beta subunit and a small pyruvoyl-containing alpha subunit.</text>
</comment>
<dbReference type="GO" id="GO:0016540">
    <property type="term" value="P:protein autoprocessing"/>
    <property type="evidence" value="ECO:0007669"/>
    <property type="project" value="UniProtKB-UniRule"/>
</dbReference>
<evidence type="ECO:0000256" key="3">
    <source>
        <dbReference type="ARBA" id="ARBA00022692"/>
    </source>
</evidence>
<feature type="topological domain" description="Mitochondrial intermembrane" evidence="13">
    <location>
        <begin position="154"/>
        <end position="473"/>
    </location>
</feature>
<dbReference type="HAMAP" id="MF_03208">
    <property type="entry name" value="PS_decarb_PSD_B_type1_euk"/>
    <property type="match status" value="1"/>
</dbReference>
<proteinExistence type="inferred from homology"/>
<dbReference type="EMBL" id="OC985838">
    <property type="protein sequence ID" value="CAG4642493.1"/>
    <property type="molecule type" value="Genomic_DNA"/>
</dbReference>
<name>A0A9N6ZFA5_9CRUS</name>
<comment type="similarity">
    <text evidence="13">Belongs to the phosphatidylserine decarboxylase family. PSD-B subfamily. Eukaryotic type I sub-subfamily.</text>
</comment>
<feature type="active site" description="Schiff-base intermediate with substrate; via pyruvic acid; for decarboxylase activity" evidence="13">
    <location>
        <position position="441"/>
    </location>
</feature>
<keyword evidence="6 13" id="KW-0443">Lipid metabolism</keyword>
<feature type="compositionally biased region" description="Low complexity" evidence="14">
    <location>
        <begin position="73"/>
        <end position="121"/>
    </location>
</feature>
<dbReference type="GO" id="GO:0005743">
    <property type="term" value="C:mitochondrial inner membrane"/>
    <property type="evidence" value="ECO:0007669"/>
    <property type="project" value="UniProtKB-SubCell"/>
</dbReference>
<evidence type="ECO:0000256" key="8">
    <source>
        <dbReference type="ARBA" id="ARBA00023209"/>
    </source>
</evidence>
<feature type="chain" id="PRO_5040552258" description="Phosphatidylserine decarboxylase alpha chain" evidence="13">
    <location>
        <begin position="441"/>
        <end position="473"/>
    </location>
</feature>
<dbReference type="GO" id="GO:0006646">
    <property type="term" value="P:phosphatidylethanolamine biosynthetic process"/>
    <property type="evidence" value="ECO:0007669"/>
    <property type="project" value="UniProtKB-UniRule"/>
</dbReference>